<reference evidence="1 2" key="1">
    <citation type="journal article" date="2016" name="Nat. Commun.">
        <title>Ectomycorrhizal ecology is imprinted in the genome of the dominant symbiotic fungus Cenococcum geophilum.</title>
        <authorList>
            <consortium name="DOE Joint Genome Institute"/>
            <person name="Peter M."/>
            <person name="Kohler A."/>
            <person name="Ohm R.A."/>
            <person name="Kuo A."/>
            <person name="Krutzmann J."/>
            <person name="Morin E."/>
            <person name="Arend M."/>
            <person name="Barry K.W."/>
            <person name="Binder M."/>
            <person name="Choi C."/>
            <person name="Clum A."/>
            <person name="Copeland A."/>
            <person name="Grisel N."/>
            <person name="Haridas S."/>
            <person name="Kipfer T."/>
            <person name="LaButti K."/>
            <person name="Lindquist E."/>
            <person name="Lipzen A."/>
            <person name="Maire R."/>
            <person name="Meier B."/>
            <person name="Mihaltcheva S."/>
            <person name="Molinier V."/>
            <person name="Murat C."/>
            <person name="Poggeler S."/>
            <person name="Quandt C.A."/>
            <person name="Sperisen C."/>
            <person name="Tritt A."/>
            <person name="Tisserant E."/>
            <person name="Crous P.W."/>
            <person name="Henrissat B."/>
            <person name="Nehls U."/>
            <person name="Egli S."/>
            <person name="Spatafora J.W."/>
            <person name="Grigoriev I.V."/>
            <person name="Martin F.M."/>
        </authorList>
    </citation>
    <scope>NUCLEOTIDE SEQUENCE [LARGE SCALE GENOMIC DNA]</scope>
    <source>
        <strain evidence="1 2">CBS 207.34</strain>
    </source>
</reference>
<dbReference type="EMBL" id="KV750211">
    <property type="protein sequence ID" value="OCL05766.1"/>
    <property type="molecule type" value="Genomic_DNA"/>
</dbReference>
<accession>A0A8E2EVX6</accession>
<evidence type="ECO:0000313" key="2">
    <source>
        <dbReference type="Proteomes" id="UP000250140"/>
    </source>
</evidence>
<keyword evidence="2" id="KW-1185">Reference proteome</keyword>
<name>A0A8E2EVX6_9PEZI</name>
<evidence type="ECO:0000313" key="1">
    <source>
        <dbReference type="EMBL" id="OCL05766.1"/>
    </source>
</evidence>
<dbReference type="Proteomes" id="UP000250140">
    <property type="component" value="Unassembled WGS sequence"/>
</dbReference>
<protein>
    <submittedName>
        <fullName evidence="1">Uncharacterized protein</fullName>
    </submittedName>
</protein>
<proteinExistence type="predicted"/>
<gene>
    <name evidence="1" type="ORF">AOQ84DRAFT_90882</name>
</gene>
<dbReference type="AlphaFoldDB" id="A0A8E2EVX6"/>
<sequence length="185" mass="19753">MAWLLRNNYVSTNHLSSFLYALCDPAASHSPGSFGQAVTSGSLSSTVACFALRIGGGEAVGGFLVQSRLPLRARSPACSPLQERWRQQTAVSVRQKQPKGPACKRRRCTNSSTQISPTDDGVVSGICGSVRRYRRGAAACVCATGRAAAPSDLRTGQGIRKRARCFSRGNDGQQETKFKAGDPFN</sequence>
<organism evidence="1 2">
    <name type="scientific">Glonium stellatum</name>
    <dbReference type="NCBI Taxonomy" id="574774"/>
    <lineage>
        <taxon>Eukaryota</taxon>
        <taxon>Fungi</taxon>
        <taxon>Dikarya</taxon>
        <taxon>Ascomycota</taxon>
        <taxon>Pezizomycotina</taxon>
        <taxon>Dothideomycetes</taxon>
        <taxon>Pleosporomycetidae</taxon>
        <taxon>Gloniales</taxon>
        <taxon>Gloniaceae</taxon>
        <taxon>Glonium</taxon>
    </lineage>
</organism>